<name>A0AA39JHR8_ARMTA</name>
<comment type="caution">
    <text evidence="1">The sequence shown here is derived from an EMBL/GenBank/DDBJ whole genome shotgun (WGS) entry which is preliminary data.</text>
</comment>
<dbReference type="Proteomes" id="UP001175211">
    <property type="component" value="Unassembled WGS sequence"/>
</dbReference>
<dbReference type="InterPro" id="IPR036537">
    <property type="entry name" value="Adaptor_Cbl_N_dom_sf"/>
</dbReference>
<organism evidence="1 2">
    <name type="scientific">Armillaria tabescens</name>
    <name type="common">Ringless honey mushroom</name>
    <name type="synonym">Agaricus tabescens</name>
    <dbReference type="NCBI Taxonomy" id="1929756"/>
    <lineage>
        <taxon>Eukaryota</taxon>
        <taxon>Fungi</taxon>
        <taxon>Dikarya</taxon>
        <taxon>Basidiomycota</taxon>
        <taxon>Agaricomycotina</taxon>
        <taxon>Agaricomycetes</taxon>
        <taxon>Agaricomycetidae</taxon>
        <taxon>Agaricales</taxon>
        <taxon>Marasmiineae</taxon>
        <taxon>Physalacriaceae</taxon>
        <taxon>Desarmillaria</taxon>
    </lineage>
</organism>
<dbReference type="InterPro" id="IPR059179">
    <property type="entry name" value="MLKL-like_MCAfunc"/>
</dbReference>
<dbReference type="CDD" id="cd21037">
    <property type="entry name" value="MLKL_NTD"/>
    <property type="match status" value="1"/>
</dbReference>
<accession>A0AA39JHR8</accession>
<reference evidence="1" key="1">
    <citation type="submission" date="2023-06" db="EMBL/GenBank/DDBJ databases">
        <authorList>
            <consortium name="Lawrence Berkeley National Laboratory"/>
            <person name="Ahrendt S."/>
            <person name="Sahu N."/>
            <person name="Indic B."/>
            <person name="Wong-Bajracharya J."/>
            <person name="Merenyi Z."/>
            <person name="Ke H.-M."/>
            <person name="Monk M."/>
            <person name="Kocsube S."/>
            <person name="Drula E."/>
            <person name="Lipzen A."/>
            <person name="Balint B."/>
            <person name="Henrissat B."/>
            <person name="Andreopoulos B."/>
            <person name="Martin F.M."/>
            <person name="Harder C.B."/>
            <person name="Rigling D."/>
            <person name="Ford K.L."/>
            <person name="Foster G.D."/>
            <person name="Pangilinan J."/>
            <person name="Papanicolaou A."/>
            <person name="Barry K."/>
            <person name="LaButti K."/>
            <person name="Viragh M."/>
            <person name="Koriabine M."/>
            <person name="Yan M."/>
            <person name="Riley R."/>
            <person name="Champramary S."/>
            <person name="Plett K.L."/>
            <person name="Tsai I.J."/>
            <person name="Slot J."/>
            <person name="Sipos G."/>
            <person name="Plett J."/>
            <person name="Nagy L.G."/>
            <person name="Grigoriev I.V."/>
        </authorList>
    </citation>
    <scope>NUCLEOTIDE SEQUENCE</scope>
    <source>
        <strain evidence="1">CCBAS 213</strain>
    </source>
</reference>
<proteinExistence type="predicted"/>
<dbReference type="GO" id="GO:0007166">
    <property type="term" value="P:cell surface receptor signaling pathway"/>
    <property type="evidence" value="ECO:0007669"/>
    <property type="project" value="InterPro"/>
</dbReference>
<evidence type="ECO:0000313" key="1">
    <source>
        <dbReference type="EMBL" id="KAK0442016.1"/>
    </source>
</evidence>
<dbReference type="EMBL" id="JAUEPS010000066">
    <property type="protein sequence ID" value="KAK0442016.1"/>
    <property type="molecule type" value="Genomic_DNA"/>
</dbReference>
<keyword evidence="2" id="KW-1185">Reference proteome</keyword>
<dbReference type="RefSeq" id="XP_060324169.1">
    <property type="nucleotide sequence ID" value="XM_060470218.1"/>
</dbReference>
<evidence type="ECO:0000313" key="2">
    <source>
        <dbReference type="Proteomes" id="UP001175211"/>
    </source>
</evidence>
<dbReference type="GeneID" id="85353766"/>
<dbReference type="Gene3D" id="1.20.930.20">
    <property type="entry name" value="Adaptor protein Cbl, N-terminal domain"/>
    <property type="match status" value="1"/>
</dbReference>
<sequence>MPCSLSVDQWIQAVKLAAAAGEMVPIPYLKGAAQSAVIILQAIEKAGKNDEDLQKLGEDIGATICIVKEAIDEHGITNATHFCDVCTDLQTYLENLLEDLRKTQPENKLKHKRFKRFLKTKKVSDAINEYKQKMKDIKDNYVVRGITNLQLEIPAMRDVLSTEFTEATEKSRSCMASTIDSRTEQILGEIRSLEEGHITQVSAELKEVTHYKGAVMIWIRVIPGLKNTEYSSISKKNRESKRKYYSGFFAEGDINLVKRAPPPWQDSDKTIQLLIRIYKPSVNHEQEALKRLDRNVDAFIKPRHLNIPQVYGVCVIKALVQEFMDGLTVKEFVPFYIKFRATPKVVTSQAKYHSGRISIEAAGQRLSDGAVHYEREMTKGTFIQENHA</sequence>
<gene>
    <name evidence="1" type="ORF">EV420DRAFT_1485452</name>
</gene>
<dbReference type="AlphaFoldDB" id="A0AA39JHR8"/>
<protein>
    <submittedName>
        <fullName evidence="1">Uncharacterized protein</fullName>
    </submittedName>
</protein>